<evidence type="ECO:0000256" key="1">
    <source>
        <dbReference type="SAM" id="MobiDB-lite"/>
    </source>
</evidence>
<feature type="compositionally biased region" description="Low complexity" evidence="1">
    <location>
        <begin position="143"/>
        <end position="173"/>
    </location>
</feature>
<feature type="region of interest" description="Disordered" evidence="1">
    <location>
        <begin position="212"/>
        <end position="255"/>
    </location>
</feature>
<dbReference type="InParanoid" id="A0A7R5L8K3"/>
<organism evidence="2 3">
    <name type="scientific">Pipra filicauda</name>
    <name type="common">Wire-tailed manakin</name>
    <dbReference type="NCBI Taxonomy" id="649802"/>
    <lineage>
        <taxon>Eukaryota</taxon>
        <taxon>Metazoa</taxon>
        <taxon>Chordata</taxon>
        <taxon>Craniata</taxon>
        <taxon>Vertebrata</taxon>
        <taxon>Euteleostomi</taxon>
        <taxon>Archelosauria</taxon>
        <taxon>Archosauria</taxon>
        <taxon>Dinosauria</taxon>
        <taxon>Saurischia</taxon>
        <taxon>Theropoda</taxon>
        <taxon>Coelurosauria</taxon>
        <taxon>Aves</taxon>
        <taxon>Neognathae</taxon>
        <taxon>Neoaves</taxon>
        <taxon>Telluraves</taxon>
        <taxon>Australaves</taxon>
        <taxon>Passeriformes</taxon>
        <taxon>Pipridae</taxon>
        <taxon>Pipra</taxon>
    </lineage>
</organism>
<feature type="compositionally biased region" description="Basic and acidic residues" evidence="1">
    <location>
        <begin position="36"/>
        <end position="48"/>
    </location>
</feature>
<gene>
    <name evidence="3" type="primary">LOC120325301</name>
</gene>
<protein>
    <submittedName>
        <fullName evidence="3">Uncharacterized protein DKFZp434B061-like</fullName>
    </submittedName>
</protein>
<keyword evidence="2" id="KW-1185">Reference proteome</keyword>
<reference evidence="3" key="1">
    <citation type="submission" date="2025-08" db="UniProtKB">
        <authorList>
            <consortium name="RefSeq"/>
        </authorList>
    </citation>
    <scope>IDENTIFICATION</scope>
    <source>
        <tissue evidence="3">Muscle</tissue>
    </source>
</reference>
<evidence type="ECO:0000313" key="3">
    <source>
        <dbReference type="RefSeq" id="XP_039247203.1"/>
    </source>
</evidence>
<accession>A0A7R5L8K3</accession>
<dbReference type="Proteomes" id="UP000504627">
    <property type="component" value="Unplaced"/>
</dbReference>
<dbReference type="RefSeq" id="XP_039247203.1">
    <property type="nucleotide sequence ID" value="XM_039391269.1"/>
</dbReference>
<feature type="region of interest" description="Disordered" evidence="1">
    <location>
        <begin position="1"/>
        <end position="114"/>
    </location>
</feature>
<sequence length="272" mass="28443">MNPQYSCLPQDLCGTDEGAEPFDILLQQGPGSPYRAEPDRARPSRVEPSRAVPHRTPSPGPHRAESRRAHPIPLEPRRAEPCRAVPVEPPGPGSAARRRLHGQGSPPDAVRSCSPSLLGGRAPALGFARLWLRFPARLLPPARPPGRARGAAAAGASAAHHRASGLGAPPSTGSRRRSSSPWAETSSPLLIPAFPGRAAGGTCGADHVQDVIYSPRKAPRREGKGGTGITRLPRGRAAVPASPAGDSPPPVSSARSAAVSRWIKYLEVCSGE</sequence>
<dbReference type="AlphaFoldDB" id="A0A7R5L8K3"/>
<name>A0A7R5L8K3_9PASS</name>
<proteinExistence type="predicted"/>
<evidence type="ECO:0000313" key="2">
    <source>
        <dbReference type="Proteomes" id="UP000504627"/>
    </source>
</evidence>
<feature type="region of interest" description="Disordered" evidence="1">
    <location>
        <begin position="143"/>
        <end position="188"/>
    </location>
</feature>
<dbReference type="GeneID" id="120325301"/>